<dbReference type="PANTHER" id="PTHR48061">
    <property type="entry name" value="LEUCINE-RICH REPEAT RECEPTOR PROTEIN KINASE EMS1-LIKE-RELATED"/>
    <property type="match status" value="1"/>
</dbReference>
<comment type="similarity">
    <text evidence="2">Belongs to the RLP family.</text>
</comment>
<evidence type="ECO:0000256" key="2">
    <source>
        <dbReference type="ARBA" id="ARBA00009592"/>
    </source>
</evidence>
<evidence type="ECO:0000313" key="14">
    <source>
        <dbReference type="Proteomes" id="UP000026961"/>
    </source>
</evidence>
<reference evidence="13" key="3">
    <citation type="submission" date="2018-05" db="EMBL/GenBank/DDBJ databases">
        <title>OgluRS3 (Oryza glumaepatula Reference Sequence Version 3).</title>
        <authorList>
            <person name="Zhang J."/>
            <person name="Kudrna D."/>
            <person name="Lee S."/>
            <person name="Talag J."/>
            <person name="Welchert J."/>
            <person name="Wing R.A."/>
        </authorList>
    </citation>
    <scope>NUCLEOTIDE SEQUENCE [LARGE SCALE GENOMIC DNA]</scope>
</reference>
<organism evidence="13">
    <name type="scientific">Oryza glumipatula</name>
    <dbReference type="NCBI Taxonomy" id="40148"/>
    <lineage>
        <taxon>Eukaryota</taxon>
        <taxon>Viridiplantae</taxon>
        <taxon>Streptophyta</taxon>
        <taxon>Embryophyta</taxon>
        <taxon>Tracheophyta</taxon>
        <taxon>Spermatophyta</taxon>
        <taxon>Magnoliopsida</taxon>
        <taxon>Liliopsida</taxon>
        <taxon>Poales</taxon>
        <taxon>Poaceae</taxon>
        <taxon>BOP clade</taxon>
        <taxon>Oryzoideae</taxon>
        <taxon>Oryzeae</taxon>
        <taxon>Oryzinae</taxon>
        <taxon>Oryza</taxon>
    </lineage>
</organism>
<keyword evidence="6 11" id="KW-0732">Signal</keyword>
<dbReference type="EnsemblPlants" id="OGLUM01G02250.1">
    <property type="protein sequence ID" value="OGLUM01G02250.1"/>
    <property type="gene ID" value="OGLUM01G02250"/>
</dbReference>
<feature type="chain" id="PRO_5002351131" description="Leucine-rich repeat-containing N-terminal plant-type domain-containing protein" evidence="11">
    <location>
        <begin position="24"/>
        <end position="1163"/>
    </location>
</feature>
<dbReference type="SUPFAM" id="SSF52047">
    <property type="entry name" value="RNI-like"/>
    <property type="match status" value="1"/>
</dbReference>
<keyword evidence="14" id="KW-1185">Reference proteome</keyword>
<dbReference type="STRING" id="40148.A0A0D9Y2T8"/>
<keyword evidence="3" id="KW-1003">Cell membrane</keyword>
<feature type="domain" description="Leucine-rich repeat-containing N-terminal plant-type" evidence="12">
    <location>
        <begin position="36"/>
        <end position="77"/>
    </location>
</feature>
<dbReference type="Proteomes" id="UP000026961">
    <property type="component" value="Chromosome 1"/>
</dbReference>
<dbReference type="InterPro" id="IPR013210">
    <property type="entry name" value="LRR_N_plant-typ"/>
</dbReference>
<keyword evidence="9" id="KW-0472">Membrane</keyword>
<dbReference type="InterPro" id="IPR001611">
    <property type="entry name" value="Leu-rich_rpt"/>
</dbReference>
<dbReference type="PANTHER" id="PTHR48061:SF2">
    <property type="entry name" value="RECEPTOR LIKE PROTEIN 30-LIKE"/>
    <property type="match status" value="1"/>
</dbReference>
<keyword evidence="10" id="KW-0325">Glycoprotein</keyword>
<evidence type="ECO:0000256" key="7">
    <source>
        <dbReference type="ARBA" id="ARBA00022737"/>
    </source>
</evidence>
<dbReference type="Gramene" id="OGLUM01G02250.1">
    <property type="protein sequence ID" value="OGLUM01G02250.1"/>
    <property type="gene ID" value="OGLUM01G02250"/>
</dbReference>
<keyword evidence="8" id="KW-1133">Transmembrane helix</keyword>
<evidence type="ECO:0000259" key="12">
    <source>
        <dbReference type="Pfam" id="PF08263"/>
    </source>
</evidence>
<proteinExistence type="inferred from homology"/>
<dbReference type="GO" id="GO:0005886">
    <property type="term" value="C:plasma membrane"/>
    <property type="evidence" value="ECO:0007669"/>
    <property type="project" value="UniProtKB-SubCell"/>
</dbReference>
<evidence type="ECO:0000256" key="6">
    <source>
        <dbReference type="ARBA" id="ARBA00022729"/>
    </source>
</evidence>
<evidence type="ECO:0000256" key="5">
    <source>
        <dbReference type="ARBA" id="ARBA00022692"/>
    </source>
</evidence>
<reference evidence="13" key="2">
    <citation type="submission" date="2015-04" db="UniProtKB">
        <authorList>
            <consortium name="EnsemblPlants"/>
        </authorList>
    </citation>
    <scope>IDENTIFICATION</scope>
</reference>
<evidence type="ECO:0000313" key="13">
    <source>
        <dbReference type="EnsemblPlants" id="OGLUM01G02250.1"/>
    </source>
</evidence>
<keyword evidence="7" id="KW-0677">Repeat</keyword>
<dbReference type="Gene3D" id="3.80.10.10">
    <property type="entry name" value="Ribonuclease Inhibitor"/>
    <property type="match status" value="5"/>
</dbReference>
<dbReference type="Pfam" id="PF13855">
    <property type="entry name" value="LRR_8"/>
    <property type="match status" value="2"/>
</dbReference>
<dbReference type="InterPro" id="IPR046956">
    <property type="entry name" value="RLP23-like"/>
</dbReference>
<dbReference type="Pfam" id="PF00560">
    <property type="entry name" value="LRR_1"/>
    <property type="match status" value="5"/>
</dbReference>
<evidence type="ECO:0000256" key="1">
    <source>
        <dbReference type="ARBA" id="ARBA00004251"/>
    </source>
</evidence>
<name>A0A0D9Y2T8_9ORYZ</name>
<dbReference type="InterPro" id="IPR003591">
    <property type="entry name" value="Leu-rich_rpt_typical-subtyp"/>
</dbReference>
<dbReference type="Pfam" id="PF08263">
    <property type="entry name" value="LRRNT_2"/>
    <property type="match status" value="1"/>
</dbReference>
<evidence type="ECO:0000256" key="8">
    <source>
        <dbReference type="ARBA" id="ARBA00022989"/>
    </source>
</evidence>
<dbReference type="InterPro" id="IPR025875">
    <property type="entry name" value="Leu-rich_rpt_4"/>
</dbReference>
<keyword evidence="4" id="KW-0433">Leucine-rich repeat</keyword>
<dbReference type="eggNOG" id="KOG0619">
    <property type="taxonomic scope" value="Eukaryota"/>
</dbReference>
<dbReference type="SUPFAM" id="SSF52058">
    <property type="entry name" value="L domain-like"/>
    <property type="match status" value="2"/>
</dbReference>
<dbReference type="FunFam" id="3.80.10.10:FF:000213">
    <property type="entry name" value="Tyrosine-sulfated glycopeptide receptor 1"/>
    <property type="match status" value="1"/>
</dbReference>
<sequence length="1163" mass="128576">MASIGLGLLLLLFLLHLPTIATSRAHLDSNNTVWCHPDQARALLQLKESFYWGNSTIILPTWQDGTDCCTWEGVGCDASSHLVTVLDLSGRGMYSVSDGFEPALFSLTSLQRLDLSMNSLGTSSTTKDAEFDRLTSLTHLNLSNSGLDRQIPMGISKLINLVSLDLSDRYDWMNFISGSSNYLQESRLMSLVANLSNLKELYLDNMDMSTDVDEWCKTLAQSVPRLQVLSLEGCSLNTPIHHSLLRLHSLTVINLQSNPGIAVNIFPDFFMGFANLTVLRLSDNNLEGWFPDRFFQLKNLRILDLSFNMNLSGHLPKVPTSLETLRLEGTSFSYAKPISSSNFNMLKELGLEGKLISKDFLTSFGLIGSLCHLELHNSELLGDSGSNLLSWIGDHKNLTSLILSEFDFSSTMPSSIGNFKNLRRLTNSLSGEIPARLFTLPALLSLELDDNHFSGPIQEFDAVPSYMMRLRLTRNELTGEFPKSFFELTSLIALEIDSNNLAGSVDFSSFQRLKKLRALNLSHNNLSVIMDDEGDNSSSTYLSELNELGLACCNITKFPSILSRLSDMSYLDLSCNKISGNIPNWIWEKWSSSLVHLNLSNNMLTSMEVTSYLLPFNRNFETLDLSSNMLQGQIPIPNASAEFLDYSHNRFSSILPNFTLYLSKTWYLSMSKNNISGNVPHSICNSSLLVLNLAYNNFSGTFPSCVMEQKYFGNILNLRGNHFEGMLPTNVTRCAFQTIDLNGNKIEGRLPRALGNCTYLEVLDLGNNKIADTFPSWLGSLSYLRVLVLRPNQLYGSIGYTFEDKSGDHFSNLQIIDLASNNFTGNLHPQWLQKFISMKKYNNTGEIISHRQGISYGFYQDTVTISCKGSSMTFERILTTLTAIDLSDNALEGSIPESVGKLVSLHVLNLSHNAFSGRIPPQLGGITALESLDLSSNRISGEIPQELTNLTFLTVLNLSNNKLEGKIPESRQFATFESSSYEGNAGLCGDPLPKCASWSPPSAEPHAESSFEHVDIVMFLLVGVGFGVGFAAARPVKERLPNFIKCLLTFWTNIYTASQLEPMAMARAAELRAAPHGWLAQRLASVVAAHGGAAWPGQAVELDATSYRRIRRPAVVGAAKMLAAHGNLQGIKLRVAWFPSSELRHSDVQPAAGSPHRDSGGVI</sequence>
<evidence type="ECO:0000256" key="11">
    <source>
        <dbReference type="SAM" id="SignalP"/>
    </source>
</evidence>
<dbReference type="PRINTS" id="PR00019">
    <property type="entry name" value="LEURICHRPT"/>
</dbReference>
<dbReference type="SMART" id="SM00369">
    <property type="entry name" value="LRR_TYP"/>
    <property type="match status" value="10"/>
</dbReference>
<dbReference type="AlphaFoldDB" id="A0A0D9Y2T8"/>
<dbReference type="InterPro" id="IPR032675">
    <property type="entry name" value="LRR_dom_sf"/>
</dbReference>
<evidence type="ECO:0000256" key="10">
    <source>
        <dbReference type="ARBA" id="ARBA00023180"/>
    </source>
</evidence>
<dbReference type="Pfam" id="PF12799">
    <property type="entry name" value="LRR_4"/>
    <property type="match status" value="1"/>
</dbReference>
<evidence type="ECO:0000256" key="4">
    <source>
        <dbReference type="ARBA" id="ARBA00022614"/>
    </source>
</evidence>
<keyword evidence="5" id="KW-0812">Transmembrane</keyword>
<comment type="subcellular location">
    <subcellularLocation>
        <location evidence="1">Cell membrane</location>
        <topology evidence="1">Single-pass type I membrane protein</topology>
    </subcellularLocation>
</comment>
<evidence type="ECO:0000256" key="9">
    <source>
        <dbReference type="ARBA" id="ARBA00023136"/>
    </source>
</evidence>
<evidence type="ECO:0000256" key="3">
    <source>
        <dbReference type="ARBA" id="ARBA00022475"/>
    </source>
</evidence>
<protein>
    <recommendedName>
        <fullName evidence="12">Leucine-rich repeat-containing N-terminal plant-type domain-containing protein</fullName>
    </recommendedName>
</protein>
<dbReference type="HOGENOM" id="CLU_000288_18_3_1"/>
<dbReference type="PROSITE" id="PS51450">
    <property type="entry name" value="LRR"/>
    <property type="match status" value="3"/>
</dbReference>
<reference evidence="13" key="1">
    <citation type="submission" date="2013-08" db="EMBL/GenBank/DDBJ databases">
        <title>Oryza genome evolution.</title>
        <authorList>
            <person name="Wing R.A."/>
            <person name="Panaud O."/>
            <person name="Oliveira A.C."/>
        </authorList>
    </citation>
    <scope>NUCLEOTIDE SEQUENCE</scope>
</reference>
<accession>A0A0D9Y2T8</accession>
<feature type="signal peptide" evidence="11">
    <location>
        <begin position="1"/>
        <end position="23"/>
    </location>
</feature>